<reference evidence="1" key="1">
    <citation type="submission" date="2021-02" db="EMBL/GenBank/DDBJ databases">
        <authorList>
            <person name="Nowell W R."/>
        </authorList>
    </citation>
    <scope>NUCLEOTIDE SEQUENCE</scope>
    <source>
        <strain evidence="1">Ploen Becks lab</strain>
    </source>
</reference>
<proteinExistence type="predicted"/>
<dbReference type="EMBL" id="CAJNOC010010116">
    <property type="protein sequence ID" value="CAF1136642.1"/>
    <property type="molecule type" value="Genomic_DNA"/>
</dbReference>
<dbReference type="GO" id="GO:0043248">
    <property type="term" value="P:proteasome assembly"/>
    <property type="evidence" value="ECO:0007669"/>
    <property type="project" value="InterPro"/>
</dbReference>
<comment type="caution">
    <text evidence="1">The sequence shown here is derived from an EMBL/GenBank/DDBJ whole genome shotgun (WGS) entry which is preliminary data.</text>
</comment>
<accession>A0A814RPA2</accession>
<organism evidence="1 2">
    <name type="scientific">Brachionus calyciflorus</name>
    <dbReference type="NCBI Taxonomy" id="104777"/>
    <lineage>
        <taxon>Eukaryota</taxon>
        <taxon>Metazoa</taxon>
        <taxon>Spiralia</taxon>
        <taxon>Gnathifera</taxon>
        <taxon>Rotifera</taxon>
        <taxon>Eurotatoria</taxon>
        <taxon>Monogononta</taxon>
        <taxon>Pseudotrocha</taxon>
        <taxon>Ploima</taxon>
        <taxon>Brachionidae</taxon>
        <taxon>Brachionus</taxon>
    </lineage>
</organism>
<sequence length="147" mass="16981">MSETSSINFHYWSLKTDEELKQSSDEKLPNINFHVLKYSDKCLYVWIGDFNNKIENLSCAIKTPYEKDPTGVEIMLANEELNNNTNSLGKDLSIKLSRKLNKQVFVSFNVACDLLEKMIDNTGDGLSLMQLIEKRLFTEIKQHPELF</sequence>
<dbReference type="InterPro" id="IPR032157">
    <property type="entry name" value="PAC4"/>
</dbReference>
<evidence type="ECO:0008006" key="3">
    <source>
        <dbReference type="Google" id="ProtNLM"/>
    </source>
</evidence>
<name>A0A814RPA2_9BILA</name>
<dbReference type="PANTHER" id="PTHR33559">
    <property type="entry name" value="PROTEASOME ASSEMBLY CHAPERONE 4"/>
    <property type="match status" value="1"/>
</dbReference>
<dbReference type="Proteomes" id="UP000663879">
    <property type="component" value="Unassembled WGS sequence"/>
</dbReference>
<dbReference type="OrthoDB" id="368507at2759"/>
<dbReference type="PANTHER" id="PTHR33559:SF1">
    <property type="entry name" value="PROTEASOME ASSEMBLY CHAPERONE 4"/>
    <property type="match status" value="1"/>
</dbReference>
<protein>
    <recommendedName>
        <fullName evidence="3">Proteasome assembly chaperone 4</fullName>
    </recommendedName>
</protein>
<keyword evidence="2" id="KW-1185">Reference proteome</keyword>
<dbReference type="AlphaFoldDB" id="A0A814RPA2"/>
<dbReference type="Pfam" id="PF16093">
    <property type="entry name" value="PAC4"/>
    <property type="match status" value="1"/>
</dbReference>
<evidence type="ECO:0000313" key="1">
    <source>
        <dbReference type="EMBL" id="CAF1136642.1"/>
    </source>
</evidence>
<gene>
    <name evidence="1" type="ORF">OXX778_LOCUS22717</name>
</gene>
<evidence type="ECO:0000313" key="2">
    <source>
        <dbReference type="Proteomes" id="UP000663879"/>
    </source>
</evidence>